<comment type="caution">
    <text evidence="2">The sequence shown here is derived from an EMBL/GenBank/DDBJ whole genome shotgun (WGS) entry which is preliminary data.</text>
</comment>
<proteinExistence type="predicted"/>
<protein>
    <submittedName>
        <fullName evidence="2">Uncharacterized protein</fullName>
    </submittedName>
</protein>
<gene>
    <name evidence="2" type="ORF">UHOR_05784</name>
</gene>
<name>I2FUH4_USTHO</name>
<accession>I2FUH4</accession>
<dbReference type="HOGENOM" id="CLU_797332_0_0_1"/>
<organism evidence="2 3">
    <name type="scientific">Ustilago hordei</name>
    <name type="common">Barley covered smut fungus</name>
    <dbReference type="NCBI Taxonomy" id="120017"/>
    <lineage>
        <taxon>Eukaryota</taxon>
        <taxon>Fungi</taxon>
        <taxon>Dikarya</taxon>
        <taxon>Basidiomycota</taxon>
        <taxon>Ustilaginomycotina</taxon>
        <taxon>Ustilaginomycetes</taxon>
        <taxon>Ustilaginales</taxon>
        <taxon>Ustilaginaceae</taxon>
        <taxon>Ustilago</taxon>
    </lineage>
</organism>
<feature type="compositionally biased region" description="Polar residues" evidence="1">
    <location>
        <begin position="165"/>
        <end position="181"/>
    </location>
</feature>
<feature type="compositionally biased region" description="Low complexity" evidence="1">
    <location>
        <begin position="1"/>
        <end position="17"/>
    </location>
</feature>
<dbReference type="STRING" id="1128400.I2FUH4"/>
<dbReference type="OMA" id="PKETARW"/>
<dbReference type="EMBL" id="CAGI01000156">
    <property type="protein sequence ID" value="CCF50567.1"/>
    <property type="molecule type" value="Genomic_DNA"/>
</dbReference>
<feature type="compositionally biased region" description="Polar residues" evidence="1">
    <location>
        <begin position="224"/>
        <end position="237"/>
    </location>
</feature>
<dbReference type="Gene3D" id="6.10.140.1020">
    <property type="match status" value="1"/>
</dbReference>
<evidence type="ECO:0000256" key="1">
    <source>
        <dbReference type="SAM" id="MobiDB-lite"/>
    </source>
</evidence>
<dbReference type="eggNOG" id="ENOG502R0YD">
    <property type="taxonomic scope" value="Eukaryota"/>
</dbReference>
<keyword evidence="3" id="KW-1185">Reference proteome</keyword>
<dbReference type="OrthoDB" id="2548576at2759"/>
<dbReference type="Proteomes" id="UP000006174">
    <property type="component" value="Unassembled WGS sequence"/>
</dbReference>
<sequence length="320" mass="34460">MDSTPSSSRCSSSTTSSAWPDEAPQSETPSTTSDVSSFSATRRVGLSKPFRSPLQRTQSSPHNMDQSTFSVSRAGTGASSPRPPAGPLSVRKQREPLETRLVMLRQASKCLREDALNELPKETARWREAGQLAAQDLWRMTGAQGGDWSTAAGASTREDYGLESPPSTQSHKCKAQDSQESPEPPLLLRRSRMSSPGAEEESAALRSTQESAGRSIDPLRRAQGENSQGALSETSLPDVSELLRRSQSLVGSSSTPRQQQSLLGTQLQESEPSPAAAVPAGSMAIERKWNIGSMLDMLGADKSTLAWDPEEEDFRDPGTN</sequence>
<dbReference type="AlphaFoldDB" id="I2FUH4"/>
<feature type="region of interest" description="Disordered" evidence="1">
    <location>
        <begin position="143"/>
        <end position="279"/>
    </location>
</feature>
<feature type="compositionally biased region" description="Polar residues" evidence="1">
    <location>
        <begin position="25"/>
        <end position="40"/>
    </location>
</feature>
<feature type="compositionally biased region" description="Polar residues" evidence="1">
    <location>
        <begin position="245"/>
        <end position="269"/>
    </location>
</feature>
<feature type="compositionally biased region" description="Low complexity" evidence="1">
    <location>
        <begin position="270"/>
        <end position="279"/>
    </location>
</feature>
<evidence type="ECO:0000313" key="2">
    <source>
        <dbReference type="EMBL" id="CCF50567.1"/>
    </source>
</evidence>
<evidence type="ECO:0000313" key="3">
    <source>
        <dbReference type="Proteomes" id="UP000006174"/>
    </source>
</evidence>
<reference evidence="2 3" key="1">
    <citation type="journal article" date="2012" name="Plant Cell">
        <title>Genome comparison of barley and maize smut fungi reveals targeted loss of RNA silencing components and species-specific presence of transposable elements.</title>
        <authorList>
            <person name="Laurie J.D."/>
            <person name="Ali S."/>
            <person name="Linning R."/>
            <person name="Mannhaupt G."/>
            <person name="Wong P."/>
            <person name="Gueldener U."/>
            <person name="Muensterkoetter M."/>
            <person name="Moore R."/>
            <person name="Kahmann R."/>
            <person name="Bakkeren G."/>
            <person name="Schirawski J."/>
        </authorList>
    </citation>
    <scope>NUCLEOTIDE SEQUENCE [LARGE SCALE GENOMIC DNA]</scope>
    <source>
        <strain evidence="3">Uh4875-4</strain>
    </source>
</reference>
<feature type="region of interest" description="Disordered" evidence="1">
    <location>
        <begin position="1"/>
        <end position="100"/>
    </location>
</feature>
<feature type="compositionally biased region" description="Polar residues" evidence="1">
    <location>
        <begin position="54"/>
        <end position="79"/>
    </location>
</feature>